<dbReference type="PROSITE" id="PS51257">
    <property type="entry name" value="PROKAR_LIPOPROTEIN"/>
    <property type="match status" value="1"/>
</dbReference>
<feature type="compositionally biased region" description="Low complexity" evidence="1">
    <location>
        <begin position="44"/>
        <end position="60"/>
    </location>
</feature>
<evidence type="ECO:0008006" key="5">
    <source>
        <dbReference type="Google" id="ProtNLM"/>
    </source>
</evidence>
<feature type="region of interest" description="Disordered" evidence="1">
    <location>
        <begin position="26"/>
        <end position="60"/>
    </location>
</feature>
<sequence precursor="true">MRLPKRSAVAATAIIAGVGLAACTPPHENDSDLKVETASEVKLTKTQSSEESTSSEPTTLVSSVTLKATKLNGLKKGEEITVDLAGLNPTQGYYTAICASENIPDGQQPACTGEKGDRAVQPHVKNGADVEISPSGTAVVPLKVAETGENVDCTSRDCVVKVFSDEENGYFPLAEIPVTFEQ</sequence>
<dbReference type="Gene3D" id="2.60.40.230">
    <property type="entry name" value="Neocarzinostatin-like"/>
    <property type="match status" value="1"/>
</dbReference>
<dbReference type="InterPro" id="IPR027273">
    <property type="entry name" value="Neocarzinostatin-like"/>
</dbReference>
<reference evidence="3 4" key="1">
    <citation type="submission" date="2018-11" db="EMBL/GenBank/DDBJ databases">
        <authorList>
            <person name="Kleinhagauer T."/>
            <person name="Glaeser S.P."/>
            <person name="Spergser J."/>
            <person name="Ruckert C."/>
            <person name="Kaempfer P."/>
            <person name="Busse H.-J."/>
        </authorList>
    </citation>
    <scope>NUCLEOTIDE SEQUENCE [LARGE SCALE GENOMIC DNA]</scope>
    <source>
        <strain evidence="3 4">W8</strain>
    </source>
</reference>
<feature type="chain" id="PRO_5038840099" description="Thiamine biosynthesis protein X" evidence="2">
    <location>
        <begin position="22"/>
        <end position="182"/>
    </location>
</feature>
<dbReference type="AlphaFoldDB" id="A0A3G6J757"/>
<dbReference type="OrthoDB" id="4427143at2"/>
<dbReference type="Proteomes" id="UP000271587">
    <property type="component" value="Chromosome"/>
</dbReference>
<evidence type="ECO:0000313" key="4">
    <source>
        <dbReference type="Proteomes" id="UP000271587"/>
    </source>
</evidence>
<dbReference type="SUPFAM" id="SSF49319">
    <property type="entry name" value="Actinoxanthin-like"/>
    <property type="match status" value="1"/>
</dbReference>
<keyword evidence="4" id="KW-1185">Reference proteome</keyword>
<accession>A0A3G6J757</accession>
<feature type="compositionally biased region" description="Basic and acidic residues" evidence="1">
    <location>
        <begin position="27"/>
        <end position="43"/>
    </location>
</feature>
<name>A0A3G6J757_9CORY</name>
<dbReference type="EMBL" id="CP033897">
    <property type="protein sequence ID" value="AZA11864.1"/>
    <property type="molecule type" value="Genomic_DNA"/>
</dbReference>
<feature type="signal peptide" evidence="2">
    <location>
        <begin position="1"/>
        <end position="21"/>
    </location>
</feature>
<gene>
    <name evidence="3" type="ORF">CGERO_07835</name>
</gene>
<proteinExistence type="predicted"/>
<protein>
    <recommendedName>
        <fullName evidence="5">Thiamine biosynthesis protein X</fullName>
    </recommendedName>
</protein>
<keyword evidence="2" id="KW-0732">Signal</keyword>
<evidence type="ECO:0000313" key="3">
    <source>
        <dbReference type="EMBL" id="AZA11864.1"/>
    </source>
</evidence>
<evidence type="ECO:0000256" key="1">
    <source>
        <dbReference type="SAM" id="MobiDB-lite"/>
    </source>
</evidence>
<dbReference type="KEGG" id="cgk:CGERO_07835"/>
<organism evidence="3 4">
    <name type="scientific">Corynebacterium gerontici</name>
    <dbReference type="NCBI Taxonomy" id="2079234"/>
    <lineage>
        <taxon>Bacteria</taxon>
        <taxon>Bacillati</taxon>
        <taxon>Actinomycetota</taxon>
        <taxon>Actinomycetes</taxon>
        <taxon>Mycobacteriales</taxon>
        <taxon>Corynebacteriaceae</taxon>
        <taxon>Corynebacterium</taxon>
    </lineage>
</organism>
<evidence type="ECO:0000256" key="2">
    <source>
        <dbReference type="SAM" id="SignalP"/>
    </source>
</evidence>
<dbReference type="RefSeq" id="WP_123934785.1">
    <property type="nucleotide sequence ID" value="NZ_CP033897.1"/>
</dbReference>